<organism evidence="26 27">
    <name type="scientific">Anser cygnoides</name>
    <name type="common">Swan goose</name>
    <dbReference type="NCBI Taxonomy" id="8845"/>
    <lineage>
        <taxon>Eukaryota</taxon>
        <taxon>Metazoa</taxon>
        <taxon>Chordata</taxon>
        <taxon>Craniata</taxon>
        <taxon>Vertebrata</taxon>
        <taxon>Euteleostomi</taxon>
        <taxon>Archelosauria</taxon>
        <taxon>Archosauria</taxon>
        <taxon>Dinosauria</taxon>
        <taxon>Saurischia</taxon>
        <taxon>Theropoda</taxon>
        <taxon>Coelurosauria</taxon>
        <taxon>Aves</taxon>
        <taxon>Neognathae</taxon>
        <taxon>Galloanserae</taxon>
        <taxon>Anseriformes</taxon>
        <taxon>Anatidae</taxon>
        <taxon>Anserinae</taxon>
        <taxon>Anser</taxon>
    </lineage>
</organism>
<evidence type="ECO:0000256" key="14">
    <source>
        <dbReference type="ARBA" id="ARBA00022840"/>
    </source>
</evidence>
<evidence type="ECO:0000256" key="1">
    <source>
        <dbReference type="ARBA" id="ARBA00001946"/>
    </source>
</evidence>
<evidence type="ECO:0000259" key="25">
    <source>
        <dbReference type="PROSITE" id="PS50011"/>
    </source>
</evidence>
<dbReference type="GO" id="GO:0005634">
    <property type="term" value="C:nucleus"/>
    <property type="evidence" value="ECO:0007669"/>
    <property type="project" value="UniProtKB-SubCell"/>
</dbReference>
<name>A0A8B9DT71_ANSCY</name>
<dbReference type="InterPro" id="IPR050117">
    <property type="entry name" value="MAPK"/>
</dbReference>
<dbReference type="InterPro" id="IPR008271">
    <property type="entry name" value="Ser/Thr_kinase_AS"/>
</dbReference>
<dbReference type="InterPro" id="IPR000719">
    <property type="entry name" value="Prot_kinase_dom"/>
</dbReference>
<comment type="catalytic activity">
    <reaction evidence="19">
        <text>L-seryl-[protein] + ATP = O-phospho-L-seryl-[protein] + ADP + H(+)</text>
        <dbReference type="Rhea" id="RHEA:17989"/>
        <dbReference type="Rhea" id="RHEA-COMP:9863"/>
        <dbReference type="Rhea" id="RHEA-COMP:11604"/>
        <dbReference type="ChEBI" id="CHEBI:15378"/>
        <dbReference type="ChEBI" id="CHEBI:29999"/>
        <dbReference type="ChEBI" id="CHEBI:30616"/>
        <dbReference type="ChEBI" id="CHEBI:83421"/>
        <dbReference type="ChEBI" id="CHEBI:456216"/>
        <dbReference type="EC" id="2.7.11.22"/>
    </reaction>
</comment>
<keyword evidence="12 23" id="KW-0547">Nucleotide-binding</keyword>
<evidence type="ECO:0000256" key="12">
    <source>
        <dbReference type="ARBA" id="ARBA00022741"/>
    </source>
</evidence>
<evidence type="ECO:0000256" key="20">
    <source>
        <dbReference type="ARBA" id="ARBA00058464"/>
    </source>
</evidence>
<comment type="function">
    <text evidence="20">Able to phosphorylate several exogenous substrates and to undergo autophosphorylation. Negatively regulates cilium length in a cAMP and mTORC1 signaling-dependent manner.</text>
</comment>
<dbReference type="FunFam" id="1.10.510.10:FF:000402">
    <property type="entry name" value="MAPK/MAK/MRK overlapping kinase"/>
    <property type="match status" value="1"/>
</dbReference>
<evidence type="ECO:0000256" key="24">
    <source>
        <dbReference type="RuleBase" id="RU000304"/>
    </source>
</evidence>
<evidence type="ECO:0000256" key="11">
    <source>
        <dbReference type="ARBA" id="ARBA00022723"/>
    </source>
</evidence>
<protein>
    <recommendedName>
        <fullName evidence="21">MAPK/MAK/MRK overlapping kinase</fullName>
        <ecNumber evidence="6">2.7.11.22</ecNumber>
    </recommendedName>
    <alternativeName>
        <fullName evidence="22">MOK protein kinase</fullName>
    </alternativeName>
</protein>
<proteinExistence type="inferred from homology"/>
<evidence type="ECO:0000256" key="10">
    <source>
        <dbReference type="ARBA" id="ARBA00022679"/>
    </source>
</evidence>
<dbReference type="PANTHER" id="PTHR24055">
    <property type="entry name" value="MITOGEN-ACTIVATED PROTEIN KINASE"/>
    <property type="match status" value="1"/>
</dbReference>
<evidence type="ECO:0000313" key="27">
    <source>
        <dbReference type="Proteomes" id="UP000694521"/>
    </source>
</evidence>
<comment type="subcellular location">
    <subcellularLocation>
        <location evidence="3">Cell projection</location>
        <location evidence="3">Cilium</location>
    </subcellularLocation>
    <subcellularLocation>
        <location evidence="4">Cytoplasm</location>
    </subcellularLocation>
    <subcellularLocation>
        <location evidence="2">Nucleus</location>
    </subcellularLocation>
</comment>
<keyword evidence="13" id="KW-0418">Kinase</keyword>
<reference evidence="26" key="1">
    <citation type="submission" date="2025-08" db="UniProtKB">
        <authorList>
            <consortium name="Ensembl"/>
        </authorList>
    </citation>
    <scope>IDENTIFICATION</scope>
</reference>
<dbReference type="GO" id="GO:0005929">
    <property type="term" value="C:cilium"/>
    <property type="evidence" value="ECO:0007669"/>
    <property type="project" value="UniProtKB-SubCell"/>
</dbReference>
<dbReference type="PROSITE" id="PS50011">
    <property type="entry name" value="PROTEIN_KINASE_DOM"/>
    <property type="match status" value="1"/>
</dbReference>
<evidence type="ECO:0000256" key="15">
    <source>
        <dbReference type="ARBA" id="ARBA00022842"/>
    </source>
</evidence>
<feature type="binding site" evidence="23">
    <location>
        <position position="37"/>
    </location>
    <ligand>
        <name>ATP</name>
        <dbReference type="ChEBI" id="CHEBI:30616"/>
    </ligand>
</feature>
<evidence type="ECO:0000256" key="5">
    <source>
        <dbReference type="ARBA" id="ARBA00006485"/>
    </source>
</evidence>
<dbReference type="FunFam" id="3.30.200.20:FF:000271">
    <property type="entry name" value="MAPK/MAK/MRK overlapping kinase"/>
    <property type="match status" value="1"/>
</dbReference>
<keyword evidence="8 24" id="KW-0723">Serine/threonine-protein kinase</keyword>
<keyword evidence="16" id="KW-0539">Nucleus</keyword>
<evidence type="ECO:0000256" key="4">
    <source>
        <dbReference type="ARBA" id="ARBA00004496"/>
    </source>
</evidence>
<comment type="similarity">
    <text evidence="5">Belongs to the protein kinase superfamily. CMGC Ser/Thr protein kinase family. CDC2/CDKX subfamily.</text>
</comment>
<dbReference type="GO" id="GO:0005737">
    <property type="term" value="C:cytoplasm"/>
    <property type="evidence" value="ECO:0007669"/>
    <property type="project" value="UniProtKB-SubCell"/>
</dbReference>
<comment type="cofactor">
    <cofactor evidence="1">
        <name>Mg(2+)</name>
        <dbReference type="ChEBI" id="CHEBI:18420"/>
    </cofactor>
</comment>
<evidence type="ECO:0000256" key="17">
    <source>
        <dbReference type="ARBA" id="ARBA00023273"/>
    </source>
</evidence>
<evidence type="ECO:0000256" key="8">
    <source>
        <dbReference type="ARBA" id="ARBA00022527"/>
    </source>
</evidence>
<dbReference type="AlphaFoldDB" id="A0A8B9DT71"/>
<dbReference type="Gene3D" id="1.10.510.10">
    <property type="entry name" value="Transferase(Phosphotransferase) domain 1"/>
    <property type="match status" value="1"/>
</dbReference>
<evidence type="ECO:0000256" key="23">
    <source>
        <dbReference type="PROSITE-ProRule" id="PRU10141"/>
    </source>
</evidence>
<keyword evidence="17" id="KW-0966">Cell projection</keyword>
<dbReference type="Gene3D" id="3.30.200.20">
    <property type="entry name" value="Phosphorylase Kinase, domain 1"/>
    <property type="match status" value="1"/>
</dbReference>
<evidence type="ECO:0000256" key="6">
    <source>
        <dbReference type="ARBA" id="ARBA00012425"/>
    </source>
</evidence>
<evidence type="ECO:0000256" key="21">
    <source>
        <dbReference type="ARBA" id="ARBA00069211"/>
    </source>
</evidence>
<sequence>MKLCNVEYKLVGKIGEGTFSDVLKTLSLRDGKYYACKHMKQHFESIEQVNNLSEIQALRRLSPHPNILMLHEVVFDKKAGSLSLICELMDMNIYELIKGRKKPLPEKKIKNYMYQLCKSLDHIHRNGIFHRDVKPENILIKQNTLKLGDFGSCRSIYSKQPYTEYISTRWYRAPECLLTDGYYSYKIDMWGAGCVFYEITSFQPLFPGSNELDQISKIHDVIGTPAKKTLNKFKQSTIMNFDFPFKKGKGIPPLVHNLSPKGFSLLYAMIKYDPDERIAAHQALQHPYFQEFWAADTQTLATHRVRLLENTPGQEKTKQHRPPCGEFPILNLSGVAKLTPCPTPTLRSVFPLREAGKPPAHFKLLLFPQQSEKQKALKSSLKHFHLPAIERRGGGY</sequence>
<dbReference type="SUPFAM" id="SSF56112">
    <property type="entry name" value="Protein kinase-like (PK-like)"/>
    <property type="match status" value="1"/>
</dbReference>
<evidence type="ECO:0000256" key="22">
    <source>
        <dbReference type="ARBA" id="ARBA00076383"/>
    </source>
</evidence>
<accession>A0A8B9DT71</accession>
<dbReference type="CDD" id="cd07831">
    <property type="entry name" value="STKc_MOK"/>
    <property type="match status" value="1"/>
</dbReference>
<reference evidence="26" key="2">
    <citation type="submission" date="2025-09" db="UniProtKB">
        <authorList>
            <consortium name="Ensembl"/>
        </authorList>
    </citation>
    <scope>IDENTIFICATION</scope>
</reference>
<keyword evidence="9" id="KW-0597">Phosphoprotein</keyword>
<evidence type="ECO:0000256" key="13">
    <source>
        <dbReference type="ARBA" id="ARBA00022777"/>
    </source>
</evidence>
<evidence type="ECO:0000256" key="7">
    <source>
        <dbReference type="ARBA" id="ARBA00022490"/>
    </source>
</evidence>
<dbReference type="GO" id="GO:0046872">
    <property type="term" value="F:metal ion binding"/>
    <property type="evidence" value="ECO:0007669"/>
    <property type="project" value="UniProtKB-KW"/>
</dbReference>
<keyword evidence="7" id="KW-0963">Cytoplasm</keyword>
<dbReference type="Proteomes" id="UP000694521">
    <property type="component" value="Unplaced"/>
</dbReference>
<evidence type="ECO:0000313" key="26">
    <source>
        <dbReference type="Ensembl" id="ENSACDP00005009904.1"/>
    </source>
</evidence>
<dbReference type="Pfam" id="PF00069">
    <property type="entry name" value="Pkinase"/>
    <property type="match status" value="1"/>
</dbReference>
<evidence type="ECO:0000256" key="2">
    <source>
        <dbReference type="ARBA" id="ARBA00004123"/>
    </source>
</evidence>
<evidence type="ECO:0000256" key="19">
    <source>
        <dbReference type="ARBA" id="ARBA00048367"/>
    </source>
</evidence>
<dbReference type="Ensembl" id="ENSACDT00005011906.1">
    <property type="protein sequence ID" value="ENSACDP00005009904.1"/>
    <property type="gene ID" value="ENSACDG00005007237.1"/>
</dbReference>
<keyword evidence="11" id="KW-0479">Metal-binding</keyword>
<dbReference type="InterPro" id="IPR017441">
    <property type="entry name" value="Protein_kinase_ATP_BS"/>
</dbReference>
<keyword evidence="15" id="KW-0460">Magnesium</keyword>
<keyword evidence="10" id="KW-0808">Transferase</keyword>
<evidence type="ECO:0000256" key="3">
    <source>
        <dbReference type="ARBA" id="ARBA00004138"/>
    </source>
</evidence>
<feature type="domain" description="Protein kinase" evidence="25">
    <location>
        <begin position="8"/>
        <end position="289"/>
    </location>
</feature>
<evidence type="ECO:0000256" key="16">
    <source>
        <dbReference type="ARBA" id="ARBA00023242"/>
    </source>
</evidence>
<keyword evidence="14 23" id="KW-0067">ATP-binding</keyword>
<dbReference type="EC" id="2.7.11.22" evidence="6"/>
<dbReference type="PROSITE" id="PS00107">
    <property type="entry name" value="PROTEIN_KINASE_ATP"/>
    <property type="match status" value="1"/>
</dbReference>
<dbReference type="SMART" id="SM00220">
    <property type="entry name" value="S_TKc"/>
    <property type="match status" value="1"/>
</dbReference>
<evidence type="ECO:0000256" key="18">
    <source>
        <dbReference type="ARBA" id="ARBA00047811"/>
    </source>
</evidence>
<evidence type="ECO:0000256" key="9">
    <source>
        <dbReference type="ARBA" id="ARBA00022553"/>
    </source>
</evidence>
<dbReference type="GO" id="GO:0005524">
    <property type="term" value="F:ATP binding"/>
    <property type="evidence" value="ECO:0007669"/>
    <property type="project" value="UniProtKB-UniRule"/>
</dbReference>
<dbReference type="GO" id="GO:0004693">
    <property type="term" value="F:cyclin-dependent protein serine/threonine kinase activity"/>
    <property type="evidence" value="ECO:0007669"/>
    <property type="project" value="UniProtKB-EC"/>
</dbReference>
<dbReference type="PROSITE" id="PS00108">
    <property type="entry name" value="PROTEIN_KINASE_ST"/>
    <property type="match status" value="1"/>
</dbReference>
<comment type="catalytic activity">
    <reaction evidence="18">
        <text>L-threonyl-[protein] + ATP = O-phospho-L-threonyl-[protein] + ADP + H(+)</text>
        <dbReference type="Rhea" id="RHEA:46608"/>
        <dbReference type="Rhea" id="RHEA-COMP:11060"/>
        <dbReference type="Rhea" id="RHEA-COMP:11605"/>
        <dbReference type="ChEBI" id="CHEBI:15378"/>
        <dbReference type="ChEBI" id="CHEBI:30013"/>
        <dbReference type="ChEBI" id="CHEBI:30616"/>
        <dbReference type="ChEBI" id="CHEBI:61977"/>
        <dbReference type="ChEBI" id="CHEBI:456216"/>
        <dbReference type="EC" id="2.7.11.22"/>
    </reaction>
</comment>
<keyword evidence="27" id="KW-1185">Reference proteome</keyword>
<dbReference type="InterPro" id="IPR011009">
    <property type="entry name" value="Kinase-like_dom_sf"/>
</dbReference>